<feature type="region of interest" description="Disordered" evidence="1">
    <location>
        <begin position="1"/>
        <end position="25"/>
    </location>
</feature>
<keyword evidence="3" id="KW-1185">Reference proteome</keyword>
<evidence type="ECO:0000256" key="1">
    <source>
        <dbReference type="SAM" id="MobiDB-lite"/>
    </source>
</evidence>
<evidence type="ECO:0000313" key="3">
    <source>
        <dbReference type="Proteomes" id="UP000499080"/>
    </source>
</evidence>
<protein>
    <submittedName>
        <fullName evidence="2">Uncharacterized protein</fullName>
    </submittedName>
</protein>
<gene>
    <name evidence="2" type="ORF">AVEN_48897_1</name>
</gene>
<organism evidence="2 3">
    <name type="scientific">Araneus ventricosus</name>
    <name type="common">Orbweaver spider</name>
    <name type="synonym">Epeira ventricosa</name>
    <dbReference type="NCBI Taxonomy" id="182803"/>
    <lineage>
        <taxon>Eukaryota</taxon>
        <taxon>Metazoa</taxon>
        <taxon>Ecdysozoa</taxon>
        <taxon>Arthropoda</taxon>
        <taxon>Chelicerata</taxon>
        <taxon>Arachnida</taxon>
        <taxon>Araneae</taxon>
        <taxon>Araneomorphae</taxon>
        <taxon>Entelegynae</taxon>
        <taxon>Araneoidea</taxon>
        <taxon>Araneidae</taxon>
        <taxon>Araneus</taxon>
    </lineage>
</organism>
<evidence type="ECO:0000313" key="2">
    <source>
        <dbReference type="EMBL" id="GBL78925.1"/>
    </source>
</evidence>
<name>A0A4Y2AIA0_ARAVE</name>
<proteinExistence type="predicted"/>
<sequence>MASASRIQLPAASGGKFFPARRQPANRKLGTIRTITITPRFQYHTGPGIILSRLGRTLRCKNPEKKRLKKETKREKGSFYSEAYLNGTFPAGRRNSPSDLYSGC</sequence>
<dbReference type="AlphaFoldDB" id="A0A4Y2AIA0"/>
<accession>A0A4Y2AIA0</accession>
<dbReference type="EMBL" id="BGPR01000017">
    <property type="protein sequence ID" value="GBL78925.1"/>
    <property type="molecule type" value="Genomic_DNA"/>
</dbReference>
<comment type="caution">
    <text evidence="2">The sequence shown here is derived from an EMBL/GenBank/DDBJ whole genome shotgun (WGS) entry which is preliminary data.</text>
</comment>
<dbReference type="Proteomes" id="UP000499080">
    <property type="component" value="Unassembled WGS sequence"/>
</dbReference>
<reference evidence="2 3" key="1">
    <citation type="journal article" date="2019" name="Sci. Rep.">
        <title>Orb-weaving spider Araneus ventricosus genome elucidates the spidroin gene catalogue.</title>
        <authorList>
            <person name="Kono N."/>
            <person name="Nakamura H."/>
            <person name="Ohtoshi R."/>
            <person name="Moran D.A.P."/>
            <person name="Shinohara A."/>
            <person name="Yoshida Y."/>
            <person name="Fujiwara M."/>
            <person name="Mori M."/>
            <person name="Tomita M."/>
            <person name="Arakawa K."/>
        </authorList>
    </citation>
    <scope>NUCLEOTIDE SEQUENCE [LARGE SCALE GENOMIC DNA]</scope>
</reference>